<organism evidence="2 3">
    <name type="scientific">Meganyctiphanes norvegica</name>
    <name type="common">Northern krill</name>
    <name type="synonym">Thysanopoda norvegica</name>
    <dbReference type="NCBI Taxonomy" id="48144"/>
    <lineage>
        <taxon>Eukaryota</taxon>
        <taxon>Metazoa</taxon>
        <taxon>Ecdysozoa</taxon>
        <taxon>Arthropoda</taxon>
        <taxon>Crustacea</taxon>
        <taxon>Multicrustacea</taxon>
        <taxon>Malacostraca</taxon>
        <taxon>Eumalacostraca</taxon>
        <taxon>Eucarida</taxon>
        <taxon>Euphausiacea</taxon>
        <taxon>Euphausiidae</taxon>
        <taxon>Meganyctiphanes</taxon>
    </lineage>
</organism>
<dbReference type="AlphaFoldDB" id="A0AAV2RVW7"/>
<evidence type="ECO:0000313" key="3">
    <source>
        <dbReference type="Proteomes" id="UP001497623"/>
    </source>
</evidence>
<comment type="caution">
    <text evidence="2">The sequence shown here is derived from an EMBL/GenBank/DDBJ whole genome shotgun (WGS) entry which is preliminary data.</text>
</comment>
<gene>
    <name evidence="2" type="ORF">MNOR_LOCUS28240</name>
</gene>
<reference evidence="2 3" key="1">
    <citation type="submission" date="2024-05" db="EMBL/GenBank/DDBJ databases">
        <authorList>
            <person name="Wallberg A."/>
        </authorList>
    </citation>
    <scope>NUCLEOTIDE SEQUENCE [LARGE SCALE GENOMIC DNA]</scope>
</reference>
<dbReference type="Proteomes" id="UP001497623">
    <property type="component" value="Unassembled WGS sequence"/>
</dbReference>
<feature type="non-terminal residue" evidence="2">
    <location>
        <position position="172"/>
    </location>
</feature>
<feature type="signal peptide" evidence="1">
    <location>
        <begin position="1"/>
        <end position="27"/>
    </location>
</feature>
<dbReference type="InterPro" id="IPR013783">
    <property type="entry name" value="Ig-like_fold"/>
</dbReference>
<keyword evidence="3" id="KW-1185">Reference proteome</keyword>
<proteinExistence type="predicted"/>
<keyword evidence="1" id="KW-0732">Signal</keyword>
<protein>
    <recommendedName>
        <fullName evidence="4">Ig-like domain-containing protein</fullName>
    </recommendedName>
</protein>
<name>A0AAV2RVW7_MEGNR</name>
<dbReference type="InterPro" id="IPR036179">
    <property type="entry name" value="Ig-like_dom_sf"/>
</dbReference>
<accession>A0AAV2RVW7</accession>
<evidence type="ECO:0000256" key="1">
    <source>
        <dbReference type="SAM" id="SignalP"/>
    </source>
</evidence>
<evidence type="ECO:0008006" key="4">
    <source>
        <dbReference type="Google" id="ProtNLM"/>
    </source>
</evidence>
<dbReference type="Gene3D" id="2.60.40.10">
    <property type="entry name" value="Immunoglobulins"/>
    <property type="match status" value="1"/>
</dbReference>
<evidence type="ECO:0000313" key="2">
    <source>
        <dbReference type="EMBL" id="CAL4138633.1"/>
    </source>
</evidence>
<dbReference type="EMBL" id="CAXKWB010030856">
    <property type="protein sequence ID" value="CAL4138633.1"/>
    <property type="molecule type" value="Genomic_DNA"/>
</dbReference>
<sequence length="172" mass="19513">MDASGHWINFLWTLPLLMMLFALQVHAEVFINTRSGGVVITCRDCGKYNQILPAVTSIEETLVDRTVGLPCLATEHPHHDTPVLLLFYRHQSNIPFFSYDARNGDFWRGGTSKTRDARYEGRVHLNLMQPRRVMLNMEHISLTDAGDFTCRVDFLGSPSLTSIVKLVVYDSS</sequence>
<dbReference type="SUPFAM" id="SSF48726">
    <property type="entry name" value="Immunoglobulin"/>
    <property type="match status" value="1"/>
</dbReference>
<feature type="chain" id="PRO_5043797169" description="Ig-like domain-containing protein" evidence="1">
    <location>
        <begin position="28"/>
        <end position="172"/>
    </location>
</feature>